<evidence type="ECO:0000256" key="4">
    <source>
        <dbReference type="ARBA" id="ARBA00022691"/>
    </source>
</evidence>
<dbReference type="GO" id="GO:0008170">
    <property type="term" value="F:N-methyltransferase activity"/>
    <property type="evidence" value="ECO:0007669"/>
    <property type="project" value="TreeGrafter"/>
</dbReference>
<keyword evidence="3" id="KW-0808">Transferase</keyword>
<comment type="caution">
    <text evidence="5">The sequence shown here is derived from an EMBL/GenBank/DDBJ whole genome shotgun (WGS) entry which is preliminary data.</text>
</comment>
<dbReference type="Proteomes" id="UP001177023">
    <property type="component" value="Unassembled WGS sequence"/>
</dbReference>
<dbReference type="PROSITE" id="PS51681">
    <property type="entry name" value="SAM_MT_NNMT_PNMT_TEMT"/>
    <property type="match status" value="1"/>
</dbReference>
<dbReference type="InterPro" id="IPR000940">
    <property type="entry name" value="NNMT_TEMT_trans"/>
</dbReference>
<dbReference type="AlphaFoldDB" id="A0AA36DAG5"/>
<comment type="similarity">
    <text evidence="1">Belongs to the class I-like SAM-binding methyltransferase superfamily. NNMT/PNMT/TEMT family.</text>
</comment>
<proteinExistence type="inferred from homology"/>
<name>A0AA36DAG5_9BILA</name>
<keyword evidence="2" id="KW-0489">Methyltransferase</keyword>
<dbReference type="EMBL" id="CATQJA010002664">
    <property type="protein sequence ID" value="CAJ0582703.1"/>
    <property type="molecule type" value="Genomic_DNA"/>
</dbReference>
<sequence length="276" mass="31631">MPSVFELEVSLYKDAKDALNLKGVDTPEGLLDRTTFHEEWKTDLYLKDFYTKVEDPAMRMVLTFLPMVASRIGPVKRILDFAAGPTIHVSVCFRHTAEEIYLADYLPQNRKALQEWRDEKMDFDWSTPLKIIATQEGGSWNNINEMEPAARKKVKDVFHCDCFEDPAVKCSEDLQGTFDALVTIFCVEYCCNDFDEYKKAIKNMARQIRPGGHLVMGGVFEETWCCFGGRNFTCLYITQDMMMEAFSEAGLSVEGDRSCILYEVNGMYMVIARKAE</sequence>
<feature type="non-terminal residue" evidence="5">
    <location>
        <position position="276"/>
    </location>
</feature>
<keyword evidence="4" id="KW-0949">S-adenosyl-L-methionine</keyword>
<dbReference type="PANTHER" id="PTHR10867:SF39">
    <property type="entry name" value="NICOTINAMIDE N-METHYLTRANSFERASE-LIKE"/>
    <property type="match status" value="1"/>
</dbReference>
<evidence type="ECO:0000313" key="6">
    <source>
        <dbReference type="Proteomes" id="UP001177023"/>
    </source>
</evidence>
<dbReference type="GO" id="GO:0005829">
    <property type="term" value="C:cytosol"/>
    <property type="evidence" value="ECO:0007669"/>
    <property type="project" value="TreeGrafter"/>
</dbReference>
<organism evidence="5 6">
    <name type="scientific">Mesorhabditis spiculigera</name>
    <dbReference type="NCBI Taxonomy" id="96644"/>
    <lineage>
        <taxon>Eukaryota</taxon>
        <taxon>Metazoa</taxon>
        <taxon>Ecdysozoa</taxon>
        <taxon>Nematoda</taxon>
        <taxon>Chromadorea</taxon>
        <taxon>Rhabditida</taxon>
        <taxon>Rhabditina</taxon>
        <taxon>Rhabditomorpha</taxon>
        <taxon>Rhabditoidea</taxon>
        <taxon>Rhabditidae</taxon>
        <taxon>Mesorhabditinae</taxon>
        <taxon>Mesorhabditis</taxon>
    </lineage>
</organism>
<accession>A0AA36DAG5</accession>
<dbReference type="Pfam" id="PF01234">
    <property type="entry name" value="NNMT_PNMT_TEMT"/>
    <property type="match status" value="1"/>
</dbReference>
<dbReference type="SUPFAM" id="SSF53335">
    <property type="entry name" value="S-adenosyl-L-methionine-dependent methyltransferases"/>
    <property type="match status" value="1"/>
</dbReference>
<gene>
    <name evidence="5" type="ORF">MSPICULIGERA_LOCUS20833</name>
</gene>
<dbReference type="PANTHER" id="PTHR10867">
    <property type="entry name" value="NNMT/PNMT/TEMT FAMILY MEMBER"/>
    <property type="match status" value="1"/>
</dbReference>
<evidence type="ECO:0000256" key="1">
    <source>
        <dbReference type="ARBA" id="ARBA00007996"/>
    </source>
</evidence>
<dbReference type="GO" id="GO:0032259">
    <property type="term" value="P:methylation"/>
    <property type="evidence" value="ECO:0007669"/>
    <property type="project" value="UniProtKB-KW"/>
</dbReference>
<evidence type="ECO:0000313" key="5">
    <source>
        <dbReference type="EMBL" id="CAJ0582703.1"/>
    </source>
</evidence>
<evidence type="ECO:0000256" key="3">
    <source>
        <dbReference type="ARBA" id="ARBA00022679"/>
    </source>
</evidence>
<dbReference type="InterPro" id="IPR029063">
    <property type="entry name" value="SAM-dependent_MTases_sf"/>
</dbReference>
<dbReference type="Gene3D" id="3.40.50.150">
    <property type="entry name" value="Vaccinia Virus protein VP39"/>
    <property type="match status" value="1"/>
</dbReference>
<keyword evidence="6" id="KW-1185">Reference proteome</keyword>
<evidence type="ECO:0000256" key="2">
    <source>
        <dbReference type="ARBA" id="ARBA00022603"/>
    </source>
</evidence>
<protein>
    <submittedName>
        <fullName evidence="5">Uncharacterized protein</fullName>
    </submittedName>
</protein>
<reference evidence="5" key="1">
    <citation type="submission" date="2023-06" db="EMBL/GenBank/DDBJ databases">
        <authorList>
            <person name="Delattre M."/>
        </authorList>
    </citation>
    <scope>NUCLEOTIDE SEQUENCE</scope>
    <source>
        <strain evidence="5">AF72</strain>
    </source>
</reference>